<evidence type="ECO:0000313" key="1">
    <source>
        <dbReference type="EMBL" id="CAK5261981.1"/>
    </source>
</evidence>
<evidence type="ECO:0000313" key="2">
    <source>
        <dbReference type="Proteomes" id="UP001295794"/>
    </source>
</evidence>
<dbReference type="Proteomes" id="UP001295794">
    <property type="component" value="Unassembled WGS sequence"/>
</dbReference>
<reference evidence="1" key="1">
    <citation type="submission" date="2023-11" db="EMBL/GenBank/DDBJ databases">
        <authorList>
            <person name="De Vega J J."/>
            <person name="De Vega J J."/>
        </authorList>
    </citation>
    <scope>NUCLEOTIDE SEQUENCE</scope>
</reference>
<feature type="non-terminal residue" evidence="1">
    <location>
        <position position="67"/>
    </location>
</feature>
<comment type="caution">
    <text evidence="1">The sequence shown here is derived from an EMBL/GenBank/DDBJ whole genome shotgun (WGS) entry which is preliminary data.</text>
</comment>
<sequence>TPYPTKSTRIAECGPAFATVVYWHRRSRVRSHPGRGPAPGGKCWWISRSSWWRRTSGLRSDKTFGCV</sequence>
<accession>A0AAD2GQQ1</accession>
<protein>
    <submittedName>
        <fullName evidence="1">Uncharacterized protein</fullName>
    </submittedName>
</protein>
<organism evidence="1 2">
    <name type="scientific">Mycena citricolor</name>
    <dbReference type="NCBI Taxonomy" id="2018698"/>
    <lineage>
        <taxon>Eukaryota</taxon>
        <taxon>Fungi</taxon>
        <taxon>Dikarya</taxon>
        <taxon>Basidiomycota</taxon>
        <taxon>Agaricomycotina</taxon>
        <taxon>Agaricomycetes</taxon>
        <taxon>Agaricomycetidae</taxon>
        <taxon>Agaricales</taxon>
        <taxon>Marasmiineae</taxon>
        <taxon>Mycenaceae</taxon>
        <taxon>Mycena</taxon>
    </lineage>
</organism>
<dbReference type="EMBL" id="CAVNYO010000005">
    <property type="protein sequence ID" value="CAK5261981.1"/>
    <property type="molecule type" value="Genomic_DNA"/>
</dbReference>
<name>A0AAD2GQQ1_9AGAR</name>
<proteinExistence type="predicted"/>
<feature type="non-terminal residue" evidence="1">
    <location>
        <position position="1"/>
    </location>
</feature>
<gene>
    <name evidence="1" type="ORF">MYCIT1_LOCUS345</name>
</gene>
<keyword evidence="2" id="KW-1185">Reference proteome</keyword>
<dbReference type="AlphaFoldDB" id="A0AAD2GQQ1"/>